<evidence type="ECO:0000256" key="1">
    <source>
        <dbReference type="SAM" id="MobiDB-lite"/>
    </source>
</evidence>
<name>A0A7S3R9S2_DUNTE</name>
<organism evidence="2">
    <name type="scientific">Dunaliella tertiolecta</name>
    <name type="common">Green alga</name>
    <dbReference type="NCBI Taxonomy" id="3047"/>
    <lineage>
        <taxon>Eukaryota</taxon>
        <taxon>Viridiplantae</taxon>
        <taxon>Chlorophyta</taxon>
        <taxon>core chlorophytes</taxon>
        <taxon>Chlorophyceae</taxon>
        <taxon>CS clade</taxon>
        <taxon>Chlamydomonadales</taxon>
        <taxon>Dunaliellaceae</taxon>
        <taxon>Dunaliella</taxon>
    </lineage>
</organism>
<protein>
    <submittedName>
        <fullName evidence="2">Uncharacterized protein</fullName>
    </submittedName>
</protein>
<gene>
    <name evidence="2" type="ORF">DTER00134_LOCUS21872</name>
</gene>
<proteinExistence type="predicted"/>
<accession>A0A7S3R9S2</accession>
<reference evidence="2" key="1">
    <citation type="submission" date="2021-01" db="EMBL/GenBank/DDBJ databases">
        <authorList>
            <person name="Corre E."/>
            <person name="Pelletier E."/>
            <person name="Niang G."/>
            <person name="Scheremetjew M."/>
            <person name="Finn R."/>
            <person name="Kale V."/>
            <person name="Holt S."/>
            <person name="Cochrane G."/>
            <person name="Meng A."/>
            <person name="Brown T."/>
            <person name="Cohen L."/>
        </authorList>
    </citation>
    <scope>NUCLEOTIDE SEQUENCE</scope>
    <source>
        <strain evidence="2">CCMP1320</strain>
    </source>
</reference>
<dbReference type="EMBL" id="HBIP01035934">
    <property type="protein sequence ID" value="CAE0506796.1"/>
    <property type="molecule type" value="Transcribed_RNA"/>
</dbReference>
<evidence type="ECO:0000313" key="2">
    <source>
        <dbReference type="EMBL" id="CAE0506796.1"/>
    </source>
</evidence>
<feature type="compositionally biased region" description="Low complexity" evidence="1">
    <location>
        <begin position="80"/>
        <end position="90"/>
    </location>
</feature>
<sequence length="210" mass="21186">MEEYSRVSSFWDRSLFYAAASDIAHRPLSFTAEQLVRALHALYASGVKSPQPFDALVSALLKAARSADAPGGPPQPQPQAPATAAAAASSWRSPASAPTAAAPASFAAAAPFAAAPAGPRAAPASIATPPPFLPTAAADAWGRLGLGAGGPLPPTLPASGTPAAGMAQGGSGLTLRQLQSVYSVLRAVEHPQASAFSQEFLQSSRRGSTF</sequence>
<feature type="region of interest" description="Disordered" evidence="1">
    <location>
        <begin position="66"/>
        <end position="90"/>
    </location>
</feature>
<dbReference type="AlphaFoldDB" id="A0A7S3R9S2"/>